<proteinExistence type="predicted"/>
<organismHost>
    <name type="scientific">Melanoplus sanguinipes</name>
    <name type="common">Migratory grasshopper</name>
    <dbReference type="NCBI Taxonomy" id="65742"/>
</organismHost>
<evidence type="ECO:0000256" key="4">
    <source>
        <dbReference type="ARBA" id="ARBA00022844"/>
    </source>
</evidence>
<evidence type="ECO:0000256" key="5">
    <source>
        <dbReference type="ARBA" id="ARBA00022921"/>
    </source>
</evidence>
<dbReference type="RefSeq" id="NP_048131.1">
    <property type="nucleotide sequence ID" value="NC_001993.1"/>
</dbReference>
<evidence type="ECO:0000313" key="12">
    <source>
        <dbReference type="Proteomes" id="UP000172353"/>
    </source>
</evidence>
<feature type="transmembrane region" description="Helical" evidence="10">
    <location>
        <begin position="29"/>
        <end position="48"/>
    </location>
</feature>
<dbReference type="GO" id="GO:0046718">
    <property type="term" value="P:symbiont entry into host cell"/>
    <property type="evidence" value="ECO:0007669"/>
    <property type="project" value="UniProtKB-KW"/>
</dbReference>
<keyword evidence="6" id="KW-0735">Signal-anchor</keyword>
<gene>
    <name evidence="11" type="primary">MSV060</name>
</gene>
<name>Q9YW32_MSEPV</name>
<keyword evidence="10" id="KW-0812">Transmembrane</keyword>
<dbReference type="Proteomes" id="UP000172353">
    <property type="component" value="Segment"/>
</dbReference>
<keyword evidence="10" id="KW-1133">Transmembrane helix</keyword>
<evidence type="ECO:0000256" key="2">
    <source>
        <dbReference type="ARBA" id="ARBA00022506"/>
    </source>
</evidence>
<accession>Q9YW32</accession>
<keyword evidence="2" id="KW-1168">Fusion of virus membrane with host membrane</keyword>
<evidence type="ECO:0000313" key="11">
    <source>
        <dbReference type="EMBL" id="AAC97818.1"/>
    </source>
</evidence>
<keyword evidence="5" id="KW-0426">Late protein</keyword>
<dbReference type="PIR" id="T28221">
    <property type="entry name" value="T28221"/>
</dbReference>
<evidence type="ECO:0000256" key="8">
    <source>
        <dbReference type="ARBA" id="ARBA00023157"/>
    </source>
</evidence>
<protein>
    <submittedName>
        <fullName evidence="11">ORF MSV060 putative vaccinia H2R homolog, similar to SW:P20496</fullName>
    </submittedName>
</protein>
<keyword evidence="9" id="KW-1160">Virus entry into host cell</keyword>
<comment type="subcellular location">
    <subcellularLocation>
        <location evidence="1">Virion membrane</location>
        <topology evidence="1">Single-pass type III membrane protein</topology>
    </subcellularLocation>
</comment>
<dbReference type="EMBL" id="AF063866">
    <property type="protein sequence ID" value="AAC97818.1"/>
    <property type="molecule type" value="Genomic_DNA"/>
</dbReference>
<dbReference type="InterPro" id="IPR005023">
    <property type="entry name" value="Pox_LP_H2"/>
</dbReference>
<dbReference type="KEGG" id="vg:1449813"/>
<sequence>MNSSIIEIGENNIDYYTQHSTQFKNYKGYMSYILAIIFIIISTLFFVIQTYKWDPLIQLEKFKRIKNNIGSWIKSITEKTAIEITRGKAKILQLPSSAFEFNCYDFGSYYAAVKLDSTTALPTFILRGDGGPWQFKKASEIDVSAQQFCQYTILKNAYTSVSCGLDMYNLLGFSGYFEANNPCQTALDVIVDNN</sequence>
<evidence type="ECO:0000256" key="7">
    <source>
        <dbReference type="ARBA" id="ARBA00023136"/>
    </source>
</evidence>
<evidence type="ECO:0000256" key="3">
    <source>
        <dbReference type="ARBA" id="ARBA00022595"/>
    </source>
</evidence>
<evidence type="ECO:0000256" key="6">
    <source>
        <dbReference type="ARBA" id="ARBA00022968"/>
    </source>
</evidence>
<keyword evidence="3" id="KW-1162">Viral penetration into host cytoplasm</keyword>
<keyword evidence="8" id="KW-1015">Disulfide bond</keyword>
<dbReference type="GeneID" id="1449813"/>
<dbReference type="GO" id="GO:0039663">
    <property type="term" value="P:membrane fusion involved in viral entry into host cell"/>
    <property type="evidence" value="ECO:0007669"/>
    <property type="project" value="UniProtKB-KW"/>
</dbReference>
<keyword evidence="12" id="KW-1185">Reference proteome</keyword>
<dbReference type="OrthoDB" id="11250at10239"/>
<organism evidence="11 12">
    <name type="scientific">Melanoplus sanguinipes entomopoxvirus</name>
    <name type="common">MsEPV</name>
    <dbReference type="NCBI Taxonomy" id="83191"/>
    <lineage>
        <taxon>Viruses</taxon>
        <taxon>Varidnaviria</taxon>
        <taxon>Bamfordvirae</taxon>
        <taxon>Nucleocytoviricota</taxon>
        <taxon>Pokkesviricetes</taxon>
        <taxon>Chitovirales</taxon>
        <taxon>Poxviridae</taxon>
        <taxon>Entomopoxvirinae</taxon>
        <taxon>Deltaentomopoxvirus</taxon>
        <taxon>Deltaentomopoxvirus msanguinipes</taxon>
    </lineage>
</organism>
<evidence type="ECO:0000256" key="9">
    <source>
        <dbReference type="ARBA" id="ARBA00023296"/>
    </source>
</evidence>
<dbReference type="Pfam" id="PF03356">
    <property type="entry name" value="Pox_LP_H2"/>
    <property type="match status" value="1"/>
</dbReference>
<keyword evidence="7 10" id="KW-0472">Membrane</keyword>
<dbReference type="GO" id="GO:0055036">
    <property type="term" value="C:virion membrane"/>
    <property type="evidence" value="ECO:0007669"/>
    <property type="project" value="UniProtKB-SubCell"/>
</dbReference>
<keyword evidence="4" id="KW-0946">Virion</keyword>
<evidence type="ECO:0000256" key="10">
    <source>
        <dbReference type="SAM" id="Phobius"/>
    </source>
</evidence>
<reference evidence="11 12" key="1">
    <citation type="journal article" date="1999" name="J. Virol.">
        <title>The genome of Melanoplus sanguinipes entomopoxvirus.</title>
        <authorList>
            <person name="Afonso C.L."/>
            <person name="Tulman E.R."/>
            <person name="Lu Z."/>
            <person name="Oma E."/>
            <person name="Kutish G.F."/>
            <person name="Rock D.L."/>
        </authorList>
    </citation>
    <scope>NUCLEOTIDE SEQUENCE [LARGE SCALE GENOMIC DNA]</scope>
    <source>
        <strain evidence="11">Tucson</strain>
    </source>
</reference>
<evidence type="ECO:0000256" key="1">
    <source>
        <dbReference type="ARBA" id="ARBA00004462"/>
    </source>
</evidence>